<keyword evidence="4" id="KW-0732">Signal</keyword>
<evidence type="ECO:0000256" key="1">
    <source>
        <dbReference type="ARBA" id="ARBA00022737"/>
    </source>
</evidence>
<dbReference type="SUPFAM" id="SSF48452">
    <property type="entry name" value="TPR-like"/>
    <property type="match status" value="3"/>
</dbReference>
<evidence type="ECO:0000256" key="4">
    <source>
        <dbReference type="SAM" id="SignalP"/>
    </source>
</evidence>
<organism evidence="5 6">
    <name type="scientific">Commensalibacter melissae</name>
    <dbReference type="NCBI Taxonomy" id="2070537"/>
    <lineage>
        <taxon>Bacteria</taxon>
        <taxon>Pseudomonadati</taxon>
        <taxon>Pseudomonadota</taxon>
        <taxon>Alphaproteobacteria</taxon>
        <taxon>Acetobacterales</taxon>
        <taxon>Acetobacteraceae</taxon>
    </lineage>
</organism>
<feature type="repeat" description="TPR" evidence="3">
    <location>
        <begin position="425"/>
        <end position="458"/>
    </location>
</feature>
<dbReference type="Proteomes" id="UP000247565">
    <property type="component" value="Unassembled WGS sequence"/>
</dbReference>
<feature type="repeat" description="TPR" evidence="3">
    <location>
        <begin position="528"/>
        <end position="561"/>
    </location>
</feature>
<dbReference type="AlphaFoldDB" id="A0A318N2Z3"/>
<dbReference type="PANTHER" id="PTHR12558:SF13">
    <property type="entry name" value="CELL DIVISION CYCLE PROTEIN 27 HOMOLOG"/>
    <property type="match status" value="1"/>
</dbReference>
<keyword evidence="6" id="KW-1185">Reference proteome</keyword>
<keyword evidence="1" id="KW-0677">Repeat</keyword>
<name>A0A318N2Z3_9PROT</name>
<dbReference type="Gene3D" id="1.25.40.10">
    <property type="entry name" value="Tetratricopeptide repeat domain"/>
    <property type="match status" value="3"/>
</dbReference>
<evidence type="ECO:0000256" key="3">
    <source>
        <dbReference type="PROSITE-ProRule" id="PRU00339"/>
    </source>
</evidence>
<dbReference type="InterPro" id="IPR013105">
    <property type="entry name" value="TPR_2"/>
</dbReference>
<feature type="signal peptide" evidence="4">
    <location>
        <begin position="1"/>
        <end position="26"/>
    </location>
</feature>
<dbReference type="EMBL" id="QGLT01000001">
    <property type="protein sequence ID" value="PXZ02033.1"/>
    <property type="molecule type" value="Genomic_DNA"/>
</dbReference>
<dbReference type="Pfam" id="PF07719">
    <property type="entry name" value="TPR_2"/>
    <property type="match status" value="1"/>
</dbReference>
<sequence length="584" mass="66382">MQCPRFLRTMLLSFSLIAGMSSTSKASVIVKDPELVIPLVHQRGGYGDYLSAYYAAQTDDNVTAAKFYNNVFNHDLKNTDARERAFYYSVIAGNPAAVNLAKQEDKDPISALVLRNDAIVKGNWKEALKYFTSPPGDPLGQMTFLLLQAWCLYGAGQIDQANALFEKGINTPISGVFLIHYGVAETLSHHDKKAGILFEKAYRVFPGADLLLMRAYGNWLYQHHRAGKAEAMVDNLTDILPFLSISKNNLRRNLSQFPVHDAQGAVAQVYLAMASLIQQDLANQTVDENDREAKISYKVALHTEQIFLRFALQLNPNLSEAKIMLSGILAEQKHPEQARKILFPVNPDDPLKTNIQLQLARYDALLKHYSRAEKSLEELLKDYPQEISLWQTLGDIYFDQKNYPKTIQIYSKVIQLKKNKTKYDWTMFFIRGVAYEKQKQWLKAEQDLQMALKLAPNEPILLNYLGYSWALRHKNLQKAQIMLQKAIDIAPDEGAIRDSLGWIMVLNNQTALAIQQLELAAETIPQDPELNYHLGVAYWKVGRYQEAINQWNVALTCNPNPENRNLILNALQKAKKNKFLSSHH</sequence>
<proteinExistence type="predicted"/>
<feature type="repeat" description="TPR" evidence="3">
    <location>
        <begin position="387"/>
        <end position="420"/>
    </location>
</feature>
<protein>
    <submittedName>
        <fullName evidence="5">Uncharacterized protein</fullName>
    </submittedName>
</protein>
<dbReference type="OrthoDB" id="9766710at2"/>
<evidence type="ECO:0000256" key="2">
    <source>
        <dbReference type="ARBA" id="ARBA00022803"/>
    </source>
</evidence>
<feature type="chain" id="PRO_5016431547" evidence="4">
    <location>
        <begin position="27"/>
        <end position="584"/>
    </location>
</feature>
<comment type="caution">
    <text evidence="5">The sequence shown here is derived from an EMBL/GenBank/DDBJ whole genome shotgun (WGS) entry which is preliminary data.</text>
</comment>
<dbReference type="Pfam" id="PF13181">
    <property type="entry name" value="TPR_8"/>
    <property type="match status" value="1"/>
</dbReference>
<dbReference type="InterPro" id="IPR011990">
    <property type="entry name" value="TPR-like_helical_dom_sf"/>
</dbReference>
<accession>A0A318N2Z3</accession>
<dbReference type="InterPro" id="IPR019734">
    <property type="entry name" value="TPR_rpt"/>
</dbReference>
<evidence type="ECO:0000313" key="5">
    <source>
        <dbReference type="EMBL" id="PXZ02033.1"/>
    </source>
</evidence>
<dbReference type="SMART" id="SM00028">
    <property type="entry name" value="TPR"/>
    <property type="match status" value="4"/>
</dbReference>
<dbReference type="RefSeq" id="WP_110438551.1">
    <property type="nucleotide sequence ID" value="NZ_CP046393.1"/>
</dbReference>
<evidence type="ECO:0000313" key="6">
    <source>
        <dbReference type="Proteomes" id="UP000247565"/>
    </source>
</evidence>
<gene>
    <name evidence="5" type="ORF">DK869_03295</name>
</gene>
<dbReference type="PANTHER" id="PTHR12558">
    <property type="entry name" value="CELL DIVISION CYCLE 16,23,27"/>
    <property type="match status" value="1"/>
</dbReference>
<dbReference type="PROSITE" id="PS50005">
    <property type="entry name" value="TPR"/>
    <property type="match status" value="3"/>
</dbReference>
<keyword evidence="2 3" id="KW-0802">TPR repeat</keyword>
<reference evidence="5 6" key="1">
    <citation type="submission" date="2018-05" db="EMBL/GenBank/DDBJ databases">
        <title>Reference genomes for bee gut microbiota database.</title>
        <authorList>
            <person name="Ellegaard K.M."/>
        </authorList>
    </citation>
    <scope>NUCLEOTIDE SEQUENCE [LARGE SCALE GENOMIC DNA]</scope>
    <source>
        <strain evidence="5 6">ESL0284</strain>
    </source>
</reference>